<gene>
    <name evidence="4" type="ORF">L2725_08970</name>
</gene>
<dbReference type="Pfam" id="PF20943">
    <property type="entry name" value="DUF4785_3rd"/>
    <property type="match status" value="1"/>
</dbReference>
<protein>
    <submittedName>
        <fullName evidence="4">DUF4785 domain-containing protein</fullName>
    </submittedName>
</protein>
<dbReference type="Pfam" id="PF16024">
    <property type="entry name" value="DUF4785_1st"/>
    <property type="match status" value="1"/>
</dbReference>
<dbReference type="Gene3D" id="2.60.120.1370">
    <property type="match status" value="1"/>
</dbReference>
<evidence type="ECO:0000313" key="5">
    <source>
        <dbReference type="Proteomes" id="UP001202831"/>
    </source>
</evidence>
<evidence type="ECO:0000259" key="3">
    <source>
        <dbReference type="Pfam" id="PF20943"/>
    </source>
</evidence>
<feature type="domain" description="DUF4785" evidence="3">
    <location>
        <begin position="322"/>
        <end position="413"/>
    </location>
</feature>
<keyword evidence="5" id="KW-1185">Reference proteome</keyword>
<keyword evidence="1" id="KW-0732">Signal</keyword>
<comment type="caution">
    <text evidence="4">The sequence shown here is derived from an EMBL/GenBank/DDBJ whole genome shotgun (WGS) entry which is preliminary data.</text>
</comment>
<evidence type="ECO:0000259" key="2">
    <source>
        <dbReference type="Pfam" id="PF16024"/>
    </source>
</evidence>
<dbReference type="EMBL" id="JAKIKT010000002">
    <property type="protein sequence ID" value="MCL2913925.1"/>
    <property type="molecule type" value="Genomic_DNA"/>
</dbReference>
<dbReference type="RefSeq" id="WP_249248626.1">
    <property type="nucleotide sequence ID" value="NZ_JAKIKT010000002.1"/>
</dbReference>
<dbReference type="InterPro" id="IPR048295">
    <property type="entry name" value="DUF4785_C"/>
</dbReference>
<reference evidence="4 5" key="1">
    <citation type="submission" date="2022-01" db="EMBL/GenBank/DDBJ databases">
        <title>Whole genome-based taxonomy of the Shewanellaceae.</title>
        <authorList>
            <person name="Martin-Rodriguez A.J."/>
        </authorList>
    </citation>
    <scope>NUCLEOTIDE SEQUENCE [LARGE SCALE GENOMIC DNA]</scope>
    <source>
        <strain evidence="4 5">DSM 21332</strain>
    </source>
</reference>
<dbReference type="Proteomes" id="UP001202831">
    <property type="component" value="Unassembled WGS sequence"/>
</dbReference>
<feature type="domain" description="DUF4785" evidence="2">
    <location>
        <begin position="61"/>
        <end position="208"/>
    </location>
</feature>
<evidence type="ECO:0000256" key="1">
    <source>
        <dbReference type="SAM" id="SignalP"/>
    </source>
</evidence>
<feature type="signal peptide" evidence="1">
    <location>
        <begin position="1"/>
        <end position="20"/>
    </location>
</feature>
<dbReference type="InterPro" id="IPR031979">
    <property type="entry name" value="DUF4785_N"/>
</dbReference>
<name>A0ABT0N6Z8_9GAMM</name>
<proteinExistence type="predicted"/>
<sequence length="421" mass="45197">MKNFKLLALPVLTLSLSAAAADNLISLDPIEARLTAGPIALKPLPISKPAELTAPSGEAINQRRETVSFITPLSGQYHAAVMAAEHTSVSDEYWRRVTGEELNRGIGLNVSQSGSLIRLAARVDNSSGAPVRADSIAPADIQLELPGSKLQPQELIRSQADSQALATAGLADNSSALLMSRSAPPGQYKLKVKSILNPNAQYLVNVKEKGSPYTLSLTTPTSLATGAQMSFSLKLNKTSKALKPSAFIRHGDGTETKVALSSAKGFWQANNIQQSDEVTSGLSELHIQVETQVDGKPVTRSVKSAFKSYVNSARLGAMGKTQWRKKLPETVSFPIEVADEGRFQLGAVLTGIGRNGREFQILKTEVAGWVSGKAQVLELPLDAELVRKSGLKPPYRLRAIELKDQGQMARLSLSDSPRSLR</sequence>
<feature type="chain" id="PRO_5047371250" evidence="1">
    <location>
        <begin position="21"/>
        <end position="421"/>
    </location>
</feature>
<evidence type="ECO:0000313" key="4">
    <source>
        <dbReference type="EMBL" id="MCL2913925.1"/>
    </source>
</evidence>
<dbReference type="Gene3D" id="2.60.40.3870">
    <property type="entry name" value="Uncharacterised protein PF16024, DUF4785"/>
    <property type="match status" value="1"/>
</dbReference>
<organism evidence="4 5">
    <name type="scientific">Shewanella corallii</name>
    <dbReference type="NCBI Taxonomy" id="560080"/>
    <lineage>
        <taxon>Bacteria</taxon>
        <taxon>Pseudomonadati</taxon>
        <taxon>Pseudomonadota</taxon>
        <taxon>Gammaproteobacteria</taxon>
        <taxon>Alteromonadales</taxon>
        <taxon>Shewanellaceae</taxon>
        <taxon>Shewanella</taxon>
    </lineage>
</organism>
<accession>A0ABT0N6Z8</accession>